<evidence type="ECO:0000313" key="3">
    <source>
        <dbReference type="EMBL" id="KAG7529048.1"/>
    </source>
</evidence>
<evidence type="ECO:0000259" key="2">
    <source>
        <dbReference type="SMART" id="SM00456"/>
    </source>
</evidence>
<comment type="caution">
    <text evidence="3">The sequence shown here is derived from an EMBL/GenBank/DDBJ whole genome shotgun (WGS) entry which is preliminary data.</text>
</comment>
<feature type="domain" description="WW" evidence="2">
    <location>
        <begin position="83"/>
        <end position="118"/>
    </location>
</feature>
<keyword evidence="4" id="KW-1185">Reference proteome</keyword>
<reference evidence="3" key="1">
    <citation type="submission" date="2020-04" db="EMBL/GenBank/DDBJ databases">
        <title>Analysis of mating type loci in Filobasidium floriforme.</title>
        <authorList>
            <person name="Nowrousian M."/>
        </authorList>
    </citation>
    <scope>NUCLEOTIDE SEQUENCE</scope>
    <source>
        <strain evidence="3">CBS 6242</strain>
    </source>
</reference>
<feature type="compositionally biased region" description="Basic and acidic residues" evidence="1">
    <location>
        <begin position="66"/>
        <end position="77"/>
    </location>
</feature>
<sequence>MSALPPSYDTAIHQPGQHDQQQPPAHGQQHHHQHVAAFEEDWSSSSDESDSGHARVPGTKTKRRQPTKEEIEERMSIDDEERELPEGWTRCFDKESGHAFYVDTRSKPPRSIWQHPYDDPTYLQSLPDTHPANPNSTEAKQAKAKYDEMMDKARKEREMKQQEKRSAGGKLKDKLLGSTKAEREEKRRRKAALRAKQEEEERKARQKYLERRAALMKQQGLGGDSYLYARDPYAYSRPSYPYSRYGGGYGGGMYGGSMYGPRYGYGGGVGMPLGGGYGYGRMGGGMGM</sequence>
<feature type="compositionally biased region" description="Low complexity" evidence="1">
    <location>
        <begin position="13"/>
        <end position="27"/>
    </location>
</feature>
<protein>
    <recommendedName>
        <fullName evidence="2">WW domain-containing protein</fullName>
    </recommendedName>
</protein>
<accession>A0A8K0NR25</accession>
<feature type="compositionally biased region" description="Basic and acidic residues" evidence="1">
    <location>
        <begin position="195"/>
        <end position="204"/>
    </location>
</feature>
<dbReference type="AlphaFoldDB" id="A0A8K0NR25"/>
<name>A0A8K0NR25_9TREE</name>
<evidence type="ECO:0000256" key="1">
    <source>
        <dbReference type="SAM" id="MobiDB-lite"/>
    </source>
</evidence>
<feature type="compositionally biased region" description="Polar residues" evidence="1">
    <location>
        <begin position="122"/>
        <end position="139"/>
    </location>
</feature>
<dbReference type="Gene3D" id="2.20.70.10">
    <property type="match status" value="1"/>
</dbReference>
<dbReference type="Proteomes" id="UP000812966">
    <property type="component" value="Unassembled WGS sequence"/>
</dbReference>
<proteinExistence type="predicted"/>
<evidence type="ECO:0000313" key="4">
    <source>
        <dbReference type="Proteomes" id="UP000812966"/>
    </source>
</evidence>
<feature type="compositionally biased region" description="Basic and acidic residues" evidence="1">
    <location>
        <begin position="140"/>
        <end position="185"/>
    </location>
</feature>
<dbReference type="EMBL" id="JABELV010000158">
    <property type="protein sequence ID" value="KAG7529048.1"/>
    <property type="molecule type" value="Genomic_DNA"/>
</dbReference>
<feature type="region of interest" description="Disordered" evidence="1">
    <location>
        <begin position="1"/>
        <end position="204"/>
    </location>
</feature>
<dbReference type="InterPro" id="IPR036020">
    <property type="entry name" value="WW_dom_sf"/>
</dbReference>
<dbReference type="SUPFAM" id="SSF51045">
    <property type="entry name" value="WW domain"/>
    <property type="match status" value="1"/>
</dbReference>
<gene>
    <name evidence="3" type="ORF">FFLO_05810</name>
</gene>
<dbReference type="SMART" id="SM00456">
    <property type="entry name" value="WW"/>
    <property type="match status" value="1"/>
</dbReference>
<dbReference type="InterPro" id="IPR001202">
    <property type="entry name" value="WW_dom"/>
</dbReference>
<organism evidence="3 4">
    <name type="scientific">Filobasidium floriforme</name>
    <dbReference type="NCBI Taxonomy" id="5210"/>
    <lineage>
        <taxon>Eukaryota</taxon>
        <taxon>Fungi</taxon>
        <taxon>Dikarya</taxon>
        <taxon>Basidiomycota</taxon>
        <taxon>Agaricomycotina</taxon>
        <taxon>Tremellomycetes</taxon>
        <taxon>Filobasidiales</taxon>
        <taxon>Filobasidiaceae</taxon>
        <taxon>Filobasidium</taxon>
    </lineage>
</organism>